<feature type="transmembrane region" description="Helical" evidence="10">
    <location>
        <begin position="207"/>
        <end position="230"/>
    </location>
</feature>
<evidence type="ECO:0000256" key="2">
    <source>
        <dbReference type="ARBA" id="ARBA00022448"/>
    </source>
</evidence>
<evidence type="ECO:0000313" key="11">
    <source>
        <dbReference type="EMBL" id="MBN1573832.1"/>
    </source>
</evidence>
<dbReference type="InterPro" id="IPR001851">
    <property type="entry name" value="ABC_transp_permease"/>
</dbReference>
<feature type="transmembrane region" description="Helical" evidence="10">
    <location>
        <begin position="159"/>
        <end position="178"/>
    </location>
</feature>
<evidence type="ECO:0000256" key="1">
    <source>
        <dbReference type="ARBA" id="ARBA00004651"/>
    </source>
</evidence>
<keyword evidence="4" id="KW-0997">Cell inner membrane</keyword>
<proteinExistence type="inferred from homology"/>
<evidence type="ECO:0000313" key="12">
    <source>
        <dbReference type="Proteomes" id="UP000809273"/>
    </source>
</evidence>
<protein>
    <submittedName>
        <fullName evidence="11">Branched-chain amino acid ABC transporter permease</fullName>
    </submittedName>
</protein>
<sequence>MVFDQLIGNFKLGIDYAIEQLINGINIGGIYALIAVGYTMVYGIIELINFAHGEIYMLGAYMAFTFYVMLHLPFPIAVLLSIFTCMLLGILLEFVAYRPLRNAPRLAALITAIGASLFLQNLALIIWGGIPKSFPEQTLPDFFQSPIITIHGNANISLLQYNIFFITVFLMLGLHLLITRTKIGTAMRACAQDKTTASLMGINVNRVITFTFAVGSSLGAVAGILAGLYYNIIKHTIGYVAGVKAFAAAVLGGIGNVPGAMLGGFVLGIAETFGAGYISSPYRDGIAYAVMILVIVFRPSGILGRKQTVKV</sequence>
<keyword evidence="8 10" id="KW-0472">Membrane</keyword>
<feature type="transmembrane region" description="Helical" evidence="10">
    <location>
        <begin position="20"/>
        <end position="41"/>
    </location>
</feature>
<evidence type="ECO:0000256" key="7">
    <source>
        <dbReference type="ARBA" id="ARBA00022989"/>
    </source>
</evidence>
<accession>A0A9D8KFV1</accession>
<dbReference type="PANTHER" id="PTHR11795:SF371">
    <property type="entry name" value="HIGH-AFFINITY BRANCHED-CHAIN AMINO ACID TRANSPORT SYSTEM PERMEASE PROTEIN LIVH"/>
    <property type="match status" value="1"/>
</dbReference>
<dbReference type="GO" id="GO:1903806">
    <property type="term" value="P:L-isoleucine import across plasma membrane"/>
    <property type="evidence" value="ECO:0007669"/>
    <property type="project" value="TreeGrafter"/>
</dbReference>
<evidence type="ECO:0000256" key="6">
    <source>
        <dbReference type="ARBA" id="ARBA00022970"/>
    </source>
</evidence>
<dbReference type="GO" id="GO:0005886">
    <property type="term" value="C:plasma membrane"/>
    <property type="evidence" value="ECO:0007669"/>
    <property type="project" value="UniProtKB-SubCell"/>
</dbReference>
<dbReference type="InterPro" id="IPR052157">
    <property type="entry name" value="BCAA_transport_permease"/>
</dbReference>
<dbReference type="EMBL" id="JAFGIX010000057">
    <property type="protein sequence ID" value="MBN1573832.1"/>
    <property type="molecule type" value="Genomic_DNA"/>
</dbReference>
<feature type="transmembrane region" description="Helical" evidence="10">
    <location>
        <begin position="53"/>
        <end position="70"/>
    </location>
</feature>
<feature type="transmembrane region" description="Helical" evidence="10">
    <location>
        <begin position="76"/>
        <end position="95"/>
    </location>
</feature>
<dbReference type="Pfam" id="PF02653">
    <property type="entry name" value="BPD_transp_2"/>
    <property type="match status" value="1"/>
</dbReference>
<evidence type="ECO:0000256" key="3">
    <source>
        <dbReference type="ARBA" id="ARBA00022475"/>
    </source>
</evidence>
<keyword evidence="2" id="KW-0813">Transport</keyword>
<dbReference type="PANTHER" id="PTHR11795">
    <property type="entry name" value="BRANCHED-CHAIN AMINO ACID TRANSPORT SYSTEM PERMEASE PROTEIN LIVH"/>
    <property type="match status" value="1"/>
</dbReference>
<evidence type="ECO:0000256" key="5">
    <source>
        <dbReference type="ARBA" id="ARBA00022692"/>
    </source>
</evidence>
<dbReference type="AlphaFoldDB" id="A0A9D8KFV1"/>
<dbReference type="GO" id="GO:0042941">
    <property type="term" value="P:D-alanine transmembrane transport"/>
    <property type="evidence" value="ECO:0007669"/>
    <property type="project" value="TreeGrafter"/>
</dbReference>
<dbReference type="GO" id="GO:0015192">
    <property type="term" value="F:L-phenylalanine transmembrane transporter activity"/>
    <property type="evidence" value="ECO:0007669"/>
    <property type="project" value="TreeGrafter"/>
</dbReference>
<comment type="caution">
    <text evidence="11">The sequence shown here is derived from an EMBL/GenBank/DDBJ whole genome shotgun (WGS) entry which is preliminary data.</text>
</comment>
<name>A0A9D8KFV1_9DELT</name>
<evidence type="ECO:0000256" key="4">
    <source>
        <dbReference type="ARBA" id="ARBA00022519"/>
    </source>
</evidence>
<comment type="similarity">
    <text evidence="9">Belongs to the binding-protein-dependent transport system permease family. LivHM subfamily.</text>
</comment>
<keyword evidence="7 10" id="KW-1133">Transmembrane helix</keyword>
<dbReference type="CDD" id="cd06582">
    <property type="entry name" value="TM_PBP1_LivH_like"/>
    <property type="match status" value="1"/>
</dbReference>
<comment type="subcellular location">
    <subcellularLocation>
        <location evidence="1">Cell membrane</location>
        <topology evidence="1">Multi-pass membrane protein</topology>
    </subcellularLocation>
</comment>
<feature type="transmembrane region" description="Helical" evidence="10">
    <location>
        <begin position="107"/>
        <end position="130"/>
    </location>
</feature>
<reference evidence="11" key="1">
    <citation type="journal article" date="2021" name="Environ. Microbiol.">
        <title>Genomic characterization of three novel Desulfobacterota classes expand the metabolic and phylogenetic diversity of the phylum.</title>
        <authorList>
            <person name="Murphy C.L."/>
            <person name="Biggerstaff J."/>
            <person name="Eichhorn A."/>
            <person name="Ewing E."/>
            <person name="Shahan R."/>
            <person name="Soriano D."/>
            <person name="Stewart S."/>
            <person name="VanMol K."/>
            <person name="Walker R."/>
            <person name="Walters P."/>
            <person name="Elshahed M.S."/>
            <person name="Youssef N.H."/>
        </authorList>
    </citation>
    <scope>NUCLEOTIDE SEQUENCE</scope>
    <source>
        <strain evidence="11">Zod_Metabat.24</strain>
    </source>
</reference>
<dbReference type="Proteomes" id="UP000809273">
    <property type="component" value="Unassembled WGS sequence"/>
</dbReference>
<keyword evidence="6" id="KW-0029">Amino-acid transport</keyword>
<evidence type="ECO:0000256" key="10">
    <source>
        <dbReference type="SAM" id="Phobius"/>
    </source>
</evidence>
<reference evidence="11" key="2">
    <citation type="submission" date="2021-01" db="EMBL/GenBank/DDBJ databases">
        <authorList>
            <person name="Hahn C.R."/>
            <person name="Youssef N.H."/>
            <person name="Elshahed M."/>
        </authorList>
    </citation>
    <scope>NUCLEOTIDE SEQUENCE</scope>
    <source>
        <strain evidence="11">Zod_Metabat.24</strain>
    </source>
</reference>
<organism evidence="11 12">
    <name type="scientific">Candidatus Zymogenus saltonus</name>
    <dbReference type="NCBI Taxonomy" id="2844893"/>
    <lineage>
        <taxon>Bacteria</taxon>
        <taxon>Deltaproteobacteria</taxon>
        <taxon>Candidatus Zymogenia</taxon>
        <taxon>Candidatus Zymogeniales</taxon>
        <taxon>Candidatus Zymogenaceae</taxon>
        <taxon>Candidatus Zymogenus</taxon>
    </lineage>
</organism>
<dbReference type="GO" id="GO:0005304">
    <property type="term" value="F:L-valine transmembrane transporter activity"/>
    <property type="evidence" value="ECO:0007669"/>
    <property type="project" value="TreeGrafter"/>
</dbReference>
<keyword evidence="5 10" id="KW-0812">Transmembrane</keyword>
<dbReference type="GO" id="GO:0015188">
    <property type="term" value="F:L-isoleucine transmembrane transporter activity"/>
    <property type="evidence" value="ECO:0007669"/>
    <property type="project" value="TreeGrafter"/>
</dbReference>
<evidence type="ECO:0000256" key="9">
    <source>
        <dbReference type="ARBA" id="ARBA00037998"/>
    </source>
</evidence>
<gene>
    <name evidence="11" type="ORF">JW984_11605</name>
</gene>
<keyword evidence="3" id="KW-1003">Cell membrane</keyword>
<feature type="transmembrane region" description="Helical" evidence="10">
    <location>
        <begin position="285"/>
        <end position="304"/>
    </location>
</feature>
<dbReference type="GO" id="GO:0015808">
    <property type="term" value="P:L-alanine transport"/>
    <property type="evidence" value="ECO:0007669"/>
    <property type="project" value="TreeGrafter"/>
</dbReference>
<evidence type="ECO:0000256" key="8">
    <source>
        <dbReference type="ARBA" id="ARBA00023136"/>
    </source>
</evidence>
<dbReference type="GO" id="GO:0015190">
    <property type="term" value="F:L-leucine transmembrane transporter activity"/>
    <property type="evidence" value="ECO:0007669"/>
    <property type="project" value="TreeGrafter"/>
</dbReference>